<keyword evidence="2" id="KW-1185">Reference proteome</keyword>
<dbReference type="Proteomes" id="UP001221757">
    <property type="component" value="Unassembled WGS sequence"/>
</dbReference>
<dbReference type="EMBL" id="JARKIE010000006">
    <property type="protein sequence ID" value="KAJ7706823.1"/>
    <property type="molecule type" value="Genomic_DNA"/>
</dbReference>
<protein>
    <submittedName>
        <fullName evidence="1">Uncharacterized protein</fullName>
    </submittedName>
</protein>
<organism evidence="1 2">
    <name type="scientific">Mycena rosella</name>
    <name type="common">Pink bonnet</name>
    <name type="synonym">Agaricus rosellus</name>
    <dbReference type="NCBI Taxonomy" id="1033263"/>
    <lineage>
        <taxon>Eukaryota</taxon>
        <taxon>Fungi</taxon>
        <taxon>Dikarya</taxon>
        <taxon>Basidiomycota</taxon>
        <taxon>Agaricomycotina</taxon>
        <taxon>Agaricomycetes</taxon>
        <taxon>Agaricomycetidae</taxon>
        <taxon>Agaricales</taxon>
        <taxon>Marasmiineae</taxon>
        <taxon>Mycenaceae</taxon>
        <taxon>Mycena</taxon>
    </lineage>
</organism>
<evidence type="ECO:0000313" key="1">
    <source>
        <dbReference type="EMBL" id="KAJ7706823.1"/>
    </source>
</evidence>
<sequence length="112" mass="11851">MCAPPTRACVLAAPFPLPAGRCRPTASPTAPGDPNHTRLAMNRALIIVIEYACRESLLEHGIFSRDSGRDHLCYGYAGITQAVSSPDPPQNSNDVIYAARPTPTLPAGAPII</sequence>
<name>A0AAD7GWV3_MYCRO</name>
<evidence type="ECO:0000313" key="2">
    <source>
        <dbReference type="Proteomes" id="UP001221757"/>
    </source>
</evidence>
<accession>A0AAD7GWV3</accession>
<proteinExistence type="predicted"/>
<dbReference type="AlphaFoldDB" id="A0AAD7GWV3"/>
<reference evidence="1" key="1">
    <citation type="submission" date="2023-03" db="EMBL/GenBank/DDBJ databases">
        <title>Massive genome expansion in bonnet fungi (Mycena s.s.) driven by repeated elements and novel gene families across ecological guilds.</title>
        <authorList>
            <consortium name="Lawrence Berkeley National Laboratory"/>
            <person name="Harder C.B."/>
            <person name="Miyauchi S."/>
            <person name="Viragh M."/>
            <person name="Kuo A."/>
            <person name="Thoen E."/>
            <person name="Andreopoulos B."/>
            <person name="Lu D."/>
            <person name="Skrede I."/>
            <person name="Drula E."/>
            <person name="Henrissat B."/>
            <person name="Morin E."/>
            <person name="Kohler A."/>
            <person name="Barry K."/>
            <person name="LaButti K."/>
            <person name="Morin E."/>
            <person name="Salamov A."/>
            <person name="Lipzen A."/>
            <person name="Mereny Z."/>
            <person name="Hegedus B."/>
            <person name="Baldrian P."/>
            <person name="Stursova M."/>
            <person name="Weitz H."/>
            <person name="Taylor A."/>
            <person name="Grigoriev I.V."/>
            <person name="Nagy L.G."/>
            <person name="Martin F."/>
            <person name="Kauserud H."/>
        </authorList>
    </citation>
    <scope>NUCLEOTIDE SEQUENCE</scope>
    <source>
        <strain evidence="1">CBHHK067</strain>
    </source>
</reference>
<gene>
    <name evidence="1" type="ORF">B0H17DRAFT_1192386</name>
</gene>
<comment type="caution">
    <text evidence="1">The sequence shown here is derived from an EMBL/GenBank/DDBJ whole genome shotgun (WGS) entry which is preliminary data.</text>
</comment>